<keyword evidence="3" id="KW-1185">Reference proteome</keyword>
<sequence length="302" mass="33872">MEDFGTNDDLLTVARSHAAQYPSNASLQLFRVEQEVQEGDPSALWEIFEKTVRRVSPKEAENDEAEVRKIWFTWTSTEEKKHETAGTNADGVWAAILGLSAKINQPTTHSALLGRYFISTQQRSSPLPPLKVIDEFAKYRPTDDFFTIAFVAVSIYSKSPYQDLAGMYERRRSAARVKEARIQAALDWAEWLLTHRKALDASKIIDSVQREDEGAVERRWKDICDRAETAATAGDAEMDLERALGAKGWAGLSTPDGVLVHGEDDEEEEDGSDDEEGEEDDDAMDEDERDGDSEDEEMETAS</sequence>
<gene>
    <name evidence="2" type="ORF">DB88DRAFT_251553</name>
</gene>
<reference evidence="2" key="1">
    <citation type="submission" date="2023-02" db="EMBL/GenBank/DDBJ databases">
        <title>Identification and recombinant expression of a fungal hydrolase from Papiliotrema laurentii that hydrolyzes apple cutin and clears colloidal polyester polyurethane.</title>
        <authorList>
            <consortium name="DOE Joint Genome Institute"/>
            <person name="Roman V.A."/>
            <person name="Bojanowski C."/>
            <person name="Crable B.R."/>
            <person name="Wagner D.N."/>
            <person name="Hung C.S."/>
            <person name="Nadeau L.J."/>
            <person name="Schratz L."/>
            <person name="Haridas S."/>
            <person name="Pangilinan J."/>
            <person name="Lipzen A."/>
            <person name="Na H."/>
            <person name="Yan M."/>
            <person name="Ng V."/>
            <person name="Grigoriev I.V."/>
            <person name="Spatafora J.W."/>
            <person name="Barlow D."/>
            <person name="Biffinger J."/>
            <person name="Kelley-Loughnane N."/>
            <person name="Varaljay V.A."/>
            <person name="Crookes-Goodson W.J."/>
        </authorList>
    </citation>
    <scope>NUCLEOTIDE SEQUENCE</scope>
    <source>
        <strain evidence="2">5307AH</strain>
    </source>
</reference>
<dbReference type="Proteomes" id="UP001182556">
    <property type="component" value="Unassembled WGS sequence"/>
</dbReference>
<dbReference type="AlphaFoldDB" id="A0AAD9FRW3"/>
<evidence type="ECO:0000256" key="1">
    <source>
        <dbReference type="SAM" id="MobiDB-lite"/>
    </source>
</evidence>
<organism evidence="2 3">
    <name type="scientific">Papiliotrema laurentii</name>
    <name type="common">Cryptococcus laurentii</name>
    <dbReference type="NCBI Taxonomy" id="5418"/>
    <lineage>
        <taxon>Eukaryota</taxon>
        <taxon>Fungi</taxon>
        <taxon>Dikarya</taxon>
        <taxon>Basidiomycota</taxon>
        <taxon>Agaricomycotina</taxon>
        <taxon>Tremellomycetes</taxon>
        <taxon>Tremellales</taxon>
        <taxon>Rhynchogastremaceae</taxon>
        <taxon>Papiliotrema</taxon>
    </lineage>
</organism>
<evidence type="ECO:0000313" key="3">
    <source>
        <dbReference type="Proteomes" id="UP001182556"/>
    </source>
</evidence>
<feature type="compositionally biased region" description="Acidic residues" evidence="1">
    <location>
        <begin position="263"/>
        <end position="302"/>
    </location>
</feature>
<evidence type="ECO:0000313" key="2">
    <source>
        <dbReference type="EMBL" id="KAK1925111.1"/>
    </source>
</evidence>
<comment type="caution">
    <text evidence="2">The sequence shown here is derived from an EMBL/GenBank/DDBJ whole genome shotgun (WGS) entry which is preliminary data.</text>
</comment>
<proteinExistence type="predicted"/>
<protein>
    <submittedName>
        <fullName evidence="2">Uncharacterized protein</fullName>
    </submittedName>
</protein>
<feature type="region of interest" description="Disordered" evidence="1">
    <location>
        <begin position="250"/>
        <end position="302"/>
    </location>
</feature>
<accession>A0AAD9FRW3</accession>
<name>A0AAD9FRW3_PAPLA</name>
<dbReference type="EMBL" id="JAODAN010000004">
    <property type="protein sequence ID" value="KAK1925111.1"/>
    <property type="molecule type" value="Genomic_DNA"/>
</dbReference>